<sequence length="358" mass="41299">MKVLQIITSLSIGGAEKLIVDSVPLYQAKGIEMDVLSINNRKTPFWEKLEKNSNGKVSGLTSKSIYNPFLIFKIIPYLKKYDVVHLHLFPTLYWVVIAKCISFSKVKLVYTEHSTNNRRRDMVLFKFVDKIIYKKLQKIVCITLGVKNNLKEHLKFNKNMQVINNGIDTKKFNNVDNITDFKFFEKEDFKLIQVSSFRKQKDQATLIRSLKLLPEVVKLILVGDGPLIENNKVLAEELGIKERVVFLGNRYDIPELLKYSDVVILSSEWEGFGLAIVEGMASGKPVIASNIDGIKEIVKDHGLLFEKGNEKELEILVRKLLEDNDFYQKNARQCLLRSNDFSINKMIDQYIEIYKLVQ</sequence>
<keyword evidence="3" id="KW-0808">Transferase</keyword>
<feature type="domain" description="Glycosyltransferase subfamily 4-like N-terminal" evidence="2">
    <location>
        <begin position="12"/>
        <end position="170"/>
    </location>
</feature>
<dbReference type="Pfam" id="PF13439">
    <property type="entry name" value="Glyco_transf_4"/>
    <property type="match status" value="1"/>
</dbReference>
<evidence type="ECO:0000313" key="3">
    <source>
        <dbReference type="EMBL" id="CAC9976408.1"/>
    </source>
</evidence>
<protein>
    <submittedName>
        <fullName evidence="3">N-acetyl-alpha-D-glucosaminyl L-malate synthase</fullName>
        <ecNumber evidence="3">2.4.1.-</ecNumber>
    </submittedName>
</protein>
<accession>A0A9N8J6Z8</accession>
<dbReference type="InterPro" id="IPR001296">
    <property type="entry name" value="Glyco_trans_1"/>
</dbReference>
<dbReference type="AlphaFoldDB" id="A0A9N8J6Z8"/>
<comment type="caution">
    <text evidence="3">The sequence shown here is derived from an EMBL/GenBank/DDBJ whole genome shotgun (WGS) entry which is preliminary data.</text>
</comment>
<dbReference type="Pfam" id="PF00534">
    <property type="entry name" value="Glycos_transf_1"/>
    <property type="match status" value="1"/>
</dbReference>
<proteinExistence type="predicted"/>
<dbReference type="RefSeq" id="WP_180860961.1">
    <property type="nucleotide sequence ID" value="NZ_CAIJDE010000062.1"/>
</dbReference>
<evidence type="ECO:0000259" key="2">
    <source>
        <dbReference type="Pfam" id="PF13439"/>
    </source>
</evidence>
<dbReference type="EC" id="2.4.1.-" evidence="3"/>
<dbReference type="Gene3D" id="3.40.50.2000">
    <property type="entry name" value="Glycogen Phosphorylase B"/>
    <property type="match status" value="2"/>
</dbReference>
<dbReference type="PANTHER" id="PTHR12526:SF630">
    <property type="entry name" value="GLYCOSYLTRANSFERASE"/>
    <property type="match status" value="1"/>
</dbReference>
<evidence type="ECO:0000259" key="1">
    <source>
        <dbReference type="Pfam" id="PF00534"/>
    </source>
</evidence>
<dbReference type="GO" id="GO:0016757">
    <property type="term" value="F:glycosyltransferase activity"/>
    <property type="evidence" value="ECO:0007669"/>
    <property type="project" value="UniProtKB-KW"/>
</dbReference>
<feature type="domain" description="Glycosyl transferase family 1" evidence="1">
    <location>
        <begin position="182"/>
        <end position="329"/>
    </location>
</feature>
<dbReference type="EMBL" id="CAIJDE010000062">
    <property type="protein sequence ID" value="CAC9976408.1"/>
    <property type="molecule type" value="Genomic_DNA"/>
</dbReference>
<gene>
    <name evidence="3" type="primary">bshA_2</name>
    <name evidence="3" type="ORF">FLAPXU55_04134</name>
</gene>
<dbReference type="InterPro" id="IPR028098">
    <property type="entry name" value="Glyco_trans_4-like_N"/>
</dbReference>
<keyword evidence="4" id="KW-1185">Reference proteome</keyword>
<reference evidence="3 4" key="1">
    <citation type="submission" date="2020-06" db="EMBL/GenBank/DDBJ databases">
        <authorList>
            <person name="Criscuolo A."/>
        </authorList>
    </citation>
    <scope>NUCLEOTIDE SEQUENCE [LARGE SCALE GENOMIC DNA]</scope>
    <source>
        <strain evidence="3">PXU-55</strain>
    </source>
</reference>
<dbReference type="Proteomes" id="UP000533639">
    <property type="component" value="Unassembled WGS sequence"/>
</dbReference>
<name>A0A9N8J6Z8_9FLAO</name>
<dbReference type="SUPFAM" id="SSF53756">
    <property type="entry name" value="UDP-Glycosyltransferase/glycogen phosphorylase"/>
    <property type="match status" value="1"/>
</dbReference>
<keyword evidence="3" id="KW-0328">Glycosyltransferase</keyword>
<dbReference type="PANTHER" id="PTHR12526">
    <property type="entry name" value="GLYCOSYLTRANSFERASE"/>
    <property type="match status" value="1"/>
</dbReference>
<evidence type="ECO:0000313" key="4">
    <source>
        <dbReference type="Proteomes" id="UP000533639"/>
    </source>
</evidence>
<organism evidence="3 4">
    <name type="scientific">Flavobacterium panici</name>
    <dbReference type="NCBI Taxonomy" id="2654843"/>
    <lineage>
        <taxon>Bacteria</taxon>
        <taxon>Pseudomonadati</taxon>
        <taxon>Bacteroidota</taxon>
        <taxon>Flavobacteriia</taxon>
        <taxon>Flavobacteriales</taxon>
        <taxon>Flavobacteriaceae</taxon>
        <taxon>Flavobacterium</taxon>
    </lineage>
</organism>